<reference evidence="1 2" key="1">
    <citation type="submission" date="2024-01" db="EMBL/GenBank/DDBJ databases">
        <title>The genomes of 5 underutilized Papilionoideae crops provide insights into root nodulation and disease resistanc.</title>
        <authorList>
            <person name="Jiang F."/>
        </authorList>
    </citation>
    <scope>NUCLEOTIDE SEQUENCE [LARGE SCALE GENOMIC DNA]</scope>
    <source>
        <strain evidence="1">LVBAO_FW01</strain>
        <tissue evidence="1">Leaves</tissue>
    </source>
</reference>
<comment type="caution">
    <text evidence="1">The sequence shown here is derived from an EMBL/GenBank/DDBJ whole genome shotgun (WGS) entry which is preliminary data.</text>
</comment>
<evidence type="ECO:0000313" key="1">
    <source>
        <dbReference type="EMBL" id="KAK7329760.1"/>
    </source>
</evidence>
<organism evidence="1 2">
    <name type="scientific">Canavalia gladiata</name>
    <name type="common">Sword bean</name>
    <name type="synonym">Dolichos gladiatus</name>
    <dbReference type="NCBI Taxonomy" id="3824"/>
    <lineage>
        <taxon>Eukaryota</taxon>
        <taxon>Viridiplantae</taxon>
        <taxon>Streptophyta</taxon>
        <taxon>Embryophyta</taxon>
        <taxon>Tracheophyta</taxon>
        <taxon>Spermatophyta</taxon>
        <taxon>Magnoliopsida</taxon>
        <taxon>eudicotyledons</taxon>
        <taxon>Gunneridae</taxon>
        <taxon>Pentapetalae</taxon>
        <taxon>rosids</taxon>
        <taxon>fabids</taxon>
        <taxon>Fabales</taxon>
        <taxon>Fabaceae</taxon>
        <taxon>Papilionoideae</taxon>
        <taxon>50 kb inversion clade</taxon>
        <taxon>NPAAA clade</taxon>
        <taxon>indigoferoid/millettioid clade</taxon>
        <taxon>Phaseoleae</taxon>
        <taxon>Canavalia</taxon>
    </lineage>
</organism>
<dbReference type="AlphaFoldDB" id="A0AAN9L5B1"/>
<name>A0AAN9L5B1_CANGL</name>
<sequence>MITALWFYRKGLGAVKRFLSLDICSHALVKPCVWECGEADPWQALALVQRMTLMAGTCMYEYSSGPEQEVIRNAIIK</sequence>
<dbReference type="EMBL" id="JAYMYQ010000005">
    <property type="protein sequence ID" value="KAK7329760.1"/>
    <property type="molecule type" value="Genomic_DNA"/>
</dbReference>
<proteinExistence type="predicted"/>
<dbReference type="Proteomes" id="UP001367508">
    <property type="component" value="Unassembled WGS sequence"/>
</dbReference>
<evidence type="ECO:0000313" key="2">
    <source>
        <dbReference type="Proteomes" id="UP001367508"/>
    </source>
</evidence>
<gene>
    <name evidence="1" type="ORF">VNO77_23939</name>
</gene>
<keyword evidence="2" id="KW-1185">Reference proteome</keyword>
<protein>
    <submittedName>
        <fullName evidence="1">Uncharacterized protein</fullName>
    </submittedName>
</protein>
<accession>A0AAN9L5B1</accession>